<protein>
    <submittedName>
        <fullName evidence="1">Uncharacterized protein</fullName>
    </submittedName>
</protein>
<dbReference type="EMBL" id="CM056818">
    <property type="protein sequence ID" value="KAJ8621686.1"/>
    <property type="molecule type" value="Genomic_DNA"/>
</dbReference>
<organism evidence="1 2">
    <name type="scientific">Persea americana</name>
    <name type="common">Avocado</name>
    <dbReference type="NCBI Taxonomy" id="3435"/>
    <lineage>
        <taxon>Eukaryota</taxon>
        <taxon>Viridiplantae</taxon>
        <taxon>Streptophyta</taxon>
        <taxon>Embryophyta</taxon>
        <taxon>Tracheophyta</taxon>
        <taxon>Spermatophyta</taxon>
        <taxon>Magnoliopsida</taxon>
        <taxon>Magnoliidae</taxon>
        <taxon>Laurales</taxon>
        <taxon>Lauraceae</taxon>
        <taxon>Persea</taxon>
    </lineage>
</organism>
<dbReference type="Proteomes" id="UP001234297">
    <property type="component" value="Chromosome 10"/>
</dbReference>
<keyword evidence="2" id="KW-1185">Reference proteome</keyword>
<evidence type="ECO:0000313" key="1">
    <source>
        <dbReference type="EMBL" id="KAJ8621686.1"/>
    </source>
</evidence>
<accession>A0ACC2KKJ2</accession>
<reference evidence="1 2" key="1">
    <citation type="journal article" date="2022" name="Hortic Res">
        <title>A haplotype resolved chromosomal level avocado genome allows analysis of novel avocado genes.</title>
        <authorList>
            <person name="Nath O."/>
            <person name="Fletcher S.J."/>
            <person name="Hayward A."/>
            <person name="Shaw L.M."/>
            <person name="Masouleh A.K."/>
            <person name="Furtado A."/>
            <person name="Henry R.J."/>
            <person name="Mitter N."/>
        </authorList>
    </citation>
    <scope>NUCLEOTIDE SEQUENCE [LARGE SCALE GENOMIC DNA]</scope>
    <source>
        <strain evidence="2">cv. Hass</strain>
    </source>
</reference>
<gene>
    <name evidence="1" type="ORF">MRB53_030215</name>
</gene>
<name>A0ACC2KKJ2_PERAE</name>
<sequence length="68" mass="7409">MIVNSPPENLRSSSSVLQYQNIICCKSSSSCVADHLQSSSPIFFAAIDYGAGEEESKGFPSRNLSEFF</sequence>
<comment type="caution">
    <text evidence="1">The sequence shown here is derived from an EMBL/GenBank/DDBJ whole genome shotgun (WGS) entry which is preliminary data.</text>
</comment>
<proteinExistence type="predicted"/>
<evidence type="ECO:0000313" key="2">
    <source>
        <dbReference type="Proteomes" id="UP001234297"/>
    </source>
</evidence>